<dbReference type="AlphaFoldDB" id="A0A2L0HFW4"/>
<dbReference type="GO" id="GO:1902600">
    <property type="term" value="P:proton transmembrane transport"/>
    <property type="evidence" value="ECO:0007669"/>
    <property type="project" value="InterPro"/>
</dbReference>
<evidence type="ECO:0000256" key="8">
    <source>
        <dbReference type="SAM" id="Phobius"/>
    </source>
</evidence>
<evidence type="ECO:0000256" key="3">
    <source>
        <dbReference type="ARBA" id="ARBA00022449"/>
    </source>
</evidence>
<keyword evidence="10" id="KW-0614">Plasmid</keyword>
<reference evidence="10 11" key="1">
    <citation type="submission" date="2017-10" db="EMBL/GenBank/DDBJ databases">
        <title>Analysis of the genome sequences of Rhizobium populations associated to common bean (phaseolus vulgaris).</title>
        <authorList>
            <person name="Bustos P."/>
            <person name="Santamaria R.I."/>
            <person name="Miranda-Sanchez F."/>
            <person name="Perez-Carrascal O."/>
            <person name="Juarez S."/>
            <person name="Lozano L."/>
            <person name="Martinez-Flores I."/>
            <person name="Vinuesa P."/>
            <person name="Martinez-Romero E."/>
            <person name="Cevallos M.A."/>
            <person name="Romero D."/>
            <person name="Davila G."/>
            <person name="Gonzalez V."/>
        </authorList>
    </citation>
    <scope>NUCLEOTIDE SEQUENCE [LARGE SCALE GENOMIC DNA]</scope>
    <source>
        <strain evidence="10 11">NXT3</strain>
        <plasmid evidence="11">Plasmid psfrenxt3c</plasmid>
    </source>
</reference>
<dbReference type="InterPro" id="IPR006153">
    <property type="entry name" value="Cation/H_exchanger_TM"/>
</dbReference>
<dbReference type="Proteomes" id="UP000239340">
    <property type="component" value="Plasmid pSfreNXT3c"/>
</dbReference>
<feature type="transmembrane region" description="Helical" evidence="8">
    <location>
        <begin position="30"/>
        <end position="48"/>
    </location>
</feature>
<gene>
    <name evidence="10" type="ORF">NXT3_PC00904</name>
</gene>
<dbReference type="GO" id="GO:0015297">
    <property type="term" value="F:antiporter activity"/>
    <property type="evidence" value="ECO:0007669"/>
    <property type="project" value="UniProtKB-KW"/>
</dbReference>
<dbReference type="GO" id="GO:0005886">
    <property type="term" value="C:plasma membrane"/>
    <property type="evidence" value="ECO:0007669"/>
    <property type="project" value="UniProtKB-SubCell"/>
</dbReference>
<evidence type="ECO:0000256" key="6">
    <source>
        <dbReference type="ARBA" id="ARBA00023065"/>
    </source>
</evidence>
<evidence type="ECO:0000256" key="4">
    <source>
        <dbReference type="ARBA" id="ARBA00022692"/>
    </source>
</evidence>
<geneLocation type="plasmid" evidence="11">
    <name>psfrenxt3c</name>
</geneLocation>
<feature type="transmembrane region" description="Helical" evidence="8">
    <location>
        <begin position="60"/>
        <end position="80"/>
    </location>
</feature>
<feature type="transmembrane region" description="Helical" evidence="8">
    <location>
        <begin position="290"/>
        <end position="310"/>
    </location>
</feature>
<feature type="transmembrane region" description="Helical" evidence="8">
    <location>
        <begin position="346"/>
        <end position="364"/>
    </location>
</feature>
<keyword evidence="4 8" id="KW-0812">Transmembrane</keyword>
<evidence type="ECO:0000256" key="7">
    <source>
        <dbReference type="ARBA" id="ARBA00023136"/>
    </source>
</evidence>
<dbReference type="PANTHER" id="PTHR32507:SF8">
    <property type="entry name" value="CNH1P"/>
    <property type="match status" value="1"/>
</dbReference>
<feature type="transmembrane region" description="Helical" evidence="8">
    <location>
        <begin position="6"/>
        <end position="23"/>
    </location>
</feature>
<keyword evidence="7 8" id="KW-0472">Membrane</keyword>
<dbReference type="EMBL" id="CP024310">
    <property type="protein sequence ID" value="AUX80062.1"/>
    <property type="molecule type" value="Genomic_DNA"/>
</dbReference>
<evidence type="ECO:0000256" key="1">
    <source>
        <dbReference type="ARBA" id="ARBA00004651"/>
    </source>
</evidence>
<feature type="transmembrane region" description="Helical" evidence="8">
    <location>
        <begin position="376"/>
        <end position="403"/>
    </location>
</feature>
<evidence type="ECO:0000313" key="10">
    <source>
        <dbReference type="EMBL" id="AUX80062.1"/>
    </source>
</evidence>
<feature type="transmembrane region" description="Helical" evidence="8">
    <location>
        <begin position="198"/>
        <end position="221"/>
    </location>
</feature>
<dbReference type="PANTHER" id="PTHR32507">
    <property type="entry name" value="NA(+)/H(+) ANTIPORTER 1"/>
    <property type="match status" value="1"/>
</dbReference>
<feature type="domain" description="Cation/H+ exchanger transmembrane" evidence="9">
    <location>
        <begin position="14"/>
        <end position="401"/>
    </location>
</feature>
<accession>A0A2L0HFW4</accession>
<keyword evidence="3" id="KW-0050">Antiport</keyword>
<protein>
    <submittedName>
        <fullName evidence="10">Cation/H+ antiporter protein</fullName>
    </submittedName>
</protein>
<feature type="transmembrane region" description="Helical" evidence="8">
    <location>
        <begin position="316"/>
        <end position="334"/>
    </location>
</feature>
<sequence length="430" mass="46293">MEHYDITLGLFGLVILLTAWIPMAFRRLPLSLPIFCIAIGALAGHTILRPVVDLGSFDSRLVIEHMTEFTVIVALMGAGLKIDRPIGLRNWALTWRLLGIAMPLGIAVMAAGASLILGLGAASAILLAACLAPTDPVLASDVQVGPPETGTEDEVRFALTSEAGLNDGLSFPFVYLAIAIALASDEPDWFAGWLLLDVTWRLFAGIVMGWIVGKALGFATFRLPKGAALVRTGDGFVALGITCLAYSLTELVHGYGFVAVFVAALSFRTVERHHEFHKELHDFSEQIERLLMMVLLVCFGAAVSLGHFIVDLDWRVVAFALFVLAIARPATGWVSLPSTLPKGERAAIAVFGIRGLGSIYYLAFATGVARFEEVDVMWSAVALIVLISIVTHGLTVTPAMHWLDRRRKNIGKADEAMRAKTKSGSAALSD</sequence>
<comment type="subcellular location">
    <subcellularLocation>
        <location evidence="1">Cell membrane</location>
        <topology evidence="1">Multi-pass membrane protein</topology>
    </subcellularLocation>
</comment>
<keyword evidence="5 8" id="KW-1133">Transmembrane helix</keyword>
<evidence type="ECO:0000256" key="5">
    <source>
        <dbReference type="ARBA" id="ARBA00022989"/>
    </source>
</evidence>
<keyword evidence="2" id="KW-0813">Transport</keyword>
<evidence type="ECO:0000256" key="2">
    <source>
        <dbReference type="ARBA" id="ARBA00022448"/>
    </source>
</evidence>
<feature type="transmembrane region" description="Helical" evidence="8">
    <location>
        <begin position="254"/>
        <end position="270"/>
    </location>
</feature>
<feature type="transmembrane region" description="Helical" evidence="8">
    <location>
        <begin position="228"/>
        <end position="248"/>
    </location>
</feature>
<proteinExistence type="predicted"/>
<evidence type="ECO:0000313" key="11">
    <source>
        <dbReference type="Proteomes" id="UP000239340"/>
    </source>
</evidence>
<name>A0A2L0HFW4_RHIFR</name>
<dbReference type="RefSeq" id="WP_104841121.1">
    <property type="nucleotide sequence ID" value="NZ_CP024310.1"/>
</dbReference>
<evidence type="ECO:0000259" key="9">
    <source>
        <dbReference type="Pfam" id="PF00999"/>
    </source>
</evidence>
<keyword evidence="6" id="KW-0406">Ion transport</keyword>
<organism evidence="10 11">
    <name type="scientific">Rhizobium fredii</name>
    <name type="common">Sinorhizobium fredii</name>
    <dbReference type="NCBI Taxonomy" id="380"/>
    <lineage>
        <taxon>Bacteria</taxon>
        <taxon>Pseudomonadati</taxon>
        <taxon>Pseudomonadota</taxon>
        <taxon>Alphaproteobacteria</taxon>
        <taxon>Hyphomicrobiales</taxon>
        <taxon>Rhizobiaceae</taxon>
        <taxon>Sinorhizobium/Ensifer group</taxon>
        <taxon>Sinorhizobium</taxon>
    </lineage>
</organism>
<feature type="transmembrane region" description="Helical" evidence="8">
    <location>
        <begin position="101"/>
        <end position="129"/>
    </location>
</feature>
<dbReference type="Pfam" id="PF00999">
    <property type="entry name" value="Na_H_Exchanger"/>
    <property type="match status" value="1"/>
</dbReference>